<dbReference type="EMBL" id="JAAMOZ010000002">
    <property type="protein sequence ID" value="NIH58282.1"/>
    <property type="molecule type" value="Genomic_DNA"/>
</dbReference>
<dbReference type="RefSeq" id="WP_167170311.1">
    <property type="nucleotide sequence ID" value="NZ_JAAMOZ010000002.1"/>
</dbReference>
<reference evidence="1 2" key="1">
    <citation type="submission" date="2020-02" db="EMBL/GenBank/DDBJ databases">
        <title>Sequencing the genomes of 1000 actinobacteria strains.</title>
        <authorList>
            <person name="Klenk H.-P."/>
        </authorList>
    </citation>
    <scope>NUCLEOTIDE SEQUENCE [LARGE SCALE GENOMIC DNA]</scope>
    <source>
        <strain evidence="1 2">DSM 19609</strain>
    </source>
</reference>
<dbReference type="InterPro" id="IPR055870">
    <property type="entry name" value="DUF7447"/>
</dbReference>
<comment type="caution">
    <text evidence="1">The sequence shown here is derived from an EMBL/GenBank/DDBJ whole genome shotgun (WGS) entry which is preliminary data.</text>
</comment>
<organism evidence="1 2">
    <name type="scientific">Brooklawnia cerclae</name>
    <dbReference type="NCBI Taxonomy" id="349934"/>
    <lineage>
        <taxon>Bacteria</taxon>
        <taxon>Bacillati</taxon>
        <taxon>Actinomycetota</taxon>
        <taxon>Actinomycetes</taxon>
        <taxon>Propionibacteriales</taxon>
        <taxon>Propionibacteriaceae</taxon>
        <taxon>Brooklawnia</taxon>
    </lineage>
</organism>
<evidence type="ECO:0000313" key="1">
    <source>
        <dbReference type="EMBL" id="NIH58282.1"/>
    </source>
</evidence>
<name>A0ABX0SNF8_9ACTN</name>
<dbReference type="Proteomes" id="UP000749311">
    <property type="component" value="Unassembled WGS sequence"/>
</dbReference>
<accession>A0ABX0SNF8</accession>
<proteinExistence type="predicted"/>
<sequence length="105" mass="12178">MSTNREIRRTLDIRERAKRAGSHFFDADTMRFFSSRLLEVTWLTADVARIVTSDRPPSGPRCYSVREAHFIANRATVERAYFDTLATYATAATARRHLRDDRARL</sequence>
<evidence type="ECO:0000313" key="2">
    <source>
        <dbReference type="Proteomes" id="UP000749311"/>
    </source>
</evidence>
<protein>
    <submittedName>
        <fullName evidence="1">Uncharacterized protein</fullName>
    </submittedName>
</protein>
<gene>
    <name evidence="1" type="ORF">FB473_002974</name>
</gene>
<feature type="non-terminal residue" evidence="1">
    <location>
        <position position="105"/>
    </location>
</feature>
<dbReference type="Pfam" id="PF24239">
    <property type="entry name" value="DUF7447"/>
    <property type="match status" value="1"/>
</dbReference>
<keyword evidence="2" id="KW-1185">Reference proteome</keyword>